<accession>A0A9N9PBD6</accession>
<proteinExistence type="predicted"/>
<feature type="region of interest" description="Disordered" evidence="1">
    <location>
        <begin position="22"/>
        <end position="47"/>
    </location>
</feature>
<dbReference type="Proteomes" id="UP000789405">
    <property type="component" value="Unassembled WGS sequence"/>
</dbReference>
<dbReference type="EMBL" id="CAJVPY010039035">
    <property type="protein sequence ID" value="CAG8804497.1"/>
    <property type="molecule type" value="Genomic_DNA"/>
</dbReference>
<comment type="caution">
    <text evidence="2">The sequence shown here is derived from an EMBL/GenBank/DDBJ whole genome shotgun (WGS) entry which is preliminary data.</text>
</comment>
<gene>
    <name evidence="2" type="ORF">DERYTH_LOCUS24115</name>
</gene>
<reference evidence="2" key="1">
    <citation type="submission" date="2021-06" db="EMBL/GenBank/DDBJ databases">
        <authorList>
            <person name="Kallberg Y."/>
            <person name="Tangrot J."/>
            <person name="Rosling A."/>
        </authorList>
    </citation>
    <scope>NUCLEOTIDE SEQUENCE</scope>
    <source>
        <strain evidence="2">MA453B</strain>
    </source>
</reference>
<organism evidence="2 3">
    <name type="scientific">Dentiscutata erythropus</name>
    <dbReference type="NCBI Taxonomy" id="1348616"/>
    <lineage>
        <taxon>Eukaryota</taxon>
        <taxon>Fungi</taxon>
        <taxon>Fungi incertae sedis</taxon>
        <taxon>Mucoromycota</taxon>
        <taxon>Glomeromycotina</taxon>
        <taxon>Glomeromycetes</taxon>
        <taxon>Diversisporales</taxon>
        <taxon>Gigasporaceae</taxon>
        <taxon>Dentiscutata</taxon>
    </lineage>
</organism>
<evidence type="ECO:0000256" key="1">
    <source>
        <dbReference type="SAM" id="MobiDB-lite"/>
    </source>
</evidence>
<protein>
    <submittedName>
        <fullName evidence="2">22497_t:CDS:1</fullName>
    </submittedName>
</protein>
<name>A0A9N9PBD6_9GLOM</name>
<sequence length="47" mass="5354">EQQAFDSKQLEFEITEEMQQEYLKSTGADNPNKSRDDQEYGVAGPSN</sequence>
<evidence type="ECO:0000313" key="2">
    <source>
        <dbReference type="EMBL" id="CAG8804497.1"/>
    </source>
</evidence>
<keyword evidence="3" id="KW-1185">Reference proteome</keyword>
<evidence type="ECO:0000313" key="3">
    <source>
        <dbReference type="Proteomes" id="UP000789405"/>
    </source>
</evidence>
<feature type="non-terminal residue" evidence="2">
    <location>
        <position position="47"/>
    </location>
</feature>
<dbReference type="OrthoDB" id="10491783at2759"/>
<dbReference type="AlphaFoldDB" id="A0A9N9PBD6"/>